<dbReference type="Proteomes" id="UP000501690">
    <property type="component" value="Linkage Group LG9"/>
</dbReference>
<accession>A0A4D6MZM1</accession>
<protein>
    <submittedName>
        <fullName evidence="2">Uncharacterized protein</fullName>
    </submittedName>
</protein>
<reference evidence="2 3" key="1">
    <citation type="submission" date="2019-04" db="EMBL/GenBank/DDBJ databases">
        <title>An improved genome assembly and genetic linkage map for asparagus bean, Vigna unguiculata ssp. sesquipedialis.</title>
        <authorList>
            <person name="Xia Q."/>
            <person name="Zhang R."/>
            <person name="Dong Y."/>
        </authorList>
    </citation>
    <scope>NUCLEOTIDE SEQUENCE [LARGE SCALE GENOMIC DNA]</scope>
    <source>
        <tissue evidence="2">Leaf</tissue>
    </source>
</reference>
<keyword evidence="1" id="KW-0812">Transmembrane</keyword>
<evidence type="ECO:0000313" key="3">
    <source>
        <dbReference type="Proteomes" id="UP000501690"/>
    </source>
</evidence>
<gene>
    <name evidence="2" type="ORF">DEO72_LG9g633</name>
</gene>
<evidence type="ECO:0000313" key="2">
    <source>
        <dbReference type="EMBL" id="QCE05629.1"/>
    </source>
</evidence>
<dbReference type="EMBL" id="CP039353">
    <property type="protein sequence ID" value="QCE05629.1"/>
    <property type="molecule type" value="Genomic_DNA"/>
</dbReference>
<dbReference type="AlphaFoldDB" id="A0A4D6MZM1"/>
<keyword evidence="3" id="KW-1185">Reference proteome</keyword>
<keyword evidence="1" id="KW-1133">Transmembrane helix</keyword>
<evidence type="ECO:0000256" key="1">
    <source>
        <dbReference type="SAM" id="Phobius"/>
    </source>
</evidence>
<organism evidence="2 3">
    <name type="scientific">Vigna unguiculata</name>
    <name type="common">Cowpea</name>
    <dbReference type="NCBI Taxonomy" id="3917"/>
    <lineage>
        <taxon>Eukaryota</taxon>
        <taxon>Viridiplantae</taxon>
        <taxon>Streptophyta</taxon>
        <taxon>Embryophyta</taxon>
        <taxon>Tracheophyta</taxon>
        <taxon>Spermatophyta</taxon>
        <taxon>Magnoliopsida</taxon>
        <taxon>eudicotyledons</taxon>
        <taxon>Gunneridae</taxon>
        <taxon>Pentapetalae</taxon>
        <taxon>rosids</taxon>
        <taxon>fabids</taxon>
        <taxon>Fabales</taxon>
        <taxon>Fabaceae</taxon>
        <taxon>Papilionoideae</taxon>
        <taxon>50 kb inversion clade</taxon>
        <taxon>NPAAA clade</taxon>
        <taxon>indigoferoid/millettioid clade</taxon>
        <taxon>Phaseoleae</taxon>
        <taxon>Vigna</taxon>
    </lineage>
</organism>
<keyword evidence="1" id="KW-0472">Membrane</keyword>
<feature type="transmembrane region" description="Helical" evidence="1">
    <location>
        <begin position="29"/>
        <end position="47"/>
    </location>
</feature>
<name>A0A4D6MZM1_VIGUN</name>
<proteinExistence type="predicted"/>
<sequence>MTPLTTAILAVTPLAVAPAAFLAVVPLAAASLVAASLAVASLAVVSLTTPQRMREKSTDLDGNNSHGIIVSNGGIPSKIVLVHMKDRKP</sequence>